<dbReference type="AlphaFoldDB" id="A0A915IAG1"/>
<evidence type="ECO:0000313" key="2">
    <source>
        <dbReference type="Proteomes" id="UP000887565"/>
    </source>
</evidence>
<keyword evidence="2" id="KW-1185">Reference proteome</keyword>
<accession>A0A915IAG1</accession>
<evidence type="ECO:0000256" key="1">
    <source>
        <dbReference type="SAM" id="MobiDB-lite"/>
    </source>
</evidence>
<feature type="region of interest" description="Disordered" evidence="1">
    <location>
        <begin position="56"/>
        <end position="87"/>
    </location>
</feature>
<evidence type="ECO:0000313" key="3">
    <source>
        <dbReference type="WBParaSite" id="nRc.2.0.1.t11160-RA"/>
    </source>
</evidence>
<organism evidence="2 3">
    <name type="scientific">Romanomermis culicivorax</name>
    <name type="common">Nematode worm</name>
    <dbReference type="NCBI Taxonomy" id="13658"/>
    <lineage>
        <taxon>Eukaryota</taxon>
        <taxon>Metazoa</taxon>
        <taxon>Ecdysozoa</taxon>
        <taxon>Nematoda</taxon>
        <taxon>Enoplea</taxon>
        <taxon>Dorylaimia</taxon>
        <taxon>Mermithida</taxon>
        <taxon>Mermithoidea</taxon>
        <taxon>Mermithidae</taxon>
        <taxon>Romanomermis</taxon>
    </lineage>
</organism>
<protein>
    <submittedName>
        <fullName evidence="3">Uncharacterized protein</fullName>
    </submittedName>
</protein>
<proteinExistence type="predicted"/>
<dbReference type="Proteomes" id="UP000887565">
    <property type="component" value="Unplaced"/>
</dbReference>
<sequence>MTSNHIPPMASNMRFNRPNLSLQSSQFEDYLFEEQHSSSTIPQLMVDGSTLCEPQQMNSQPIHQSTMSMSMLSSGSAHPPNYNEKDQ</sequence>
<reference evidence="3" key="1">
    <citation type="submission" date="2022-11" db="UniProtKB">
        <authorList>
            <consortium name="WormBaseParasite"/>
        </authorList>
    </citation>
    <scope>IDENTIFICATION</scope>
</reference>
<dbReference type="WBParaSite" id="nRc.2.0.1.t11160-RA">
    <property type="protein sequence ID" value="nRc.2.0.1.t11160-RA"/>
    <property type="gene ID" value="nRc.2.0.1.g11160"/>
</dbReference>
<feature type="compositionally biased region" description="Low complexity" evidence="1">
    <location>
        <begin position="65"/>
        <end position="76"/>
    </location>
</feature>
<name>A0A915IAG1_ROMCU</name>